<dbReference type="EMBL" id="CAHIKZ030000246">
    <property type="protein sequence ID" value="CAE1163310.1"/>
    <property type="molecule type" value="Genomic_DNA"/>
</dbReference>
<dbReference type="AlphaFoldDB" id="A0A812AY34"/>
<accession>A0A812AY34</accession>
<reference evidence="1" key="1">
    <citation type="submission" date="2021-01" db="EMBL/GenBank/DDBJ databases">
        <authorList>
            <person name="Li R."/>
            <person name="Bekaert M."/>
        </authorList>
    </citation>
    <scope>NUCLEOTIDE SEQUENCE</scope>
    <source>
        <strain evidence="1">Farmed</strain>
    </source>
</reference>
<comment type="caution">
    <text evidence="1">The sequence shown here is derived from an EMBL/GenBank/DDBJ whole genome shotgun (WGS) entry which is preliminary data.</text>
</comment>
<proteinExistence type="predicted"/>
<protein>
    <submittedName>
        <fullName evidence="1">Uncharacterized protein</fullName>
    </submittedName>
</protein>
<evidence type="ECO:0000313" key="1">
    <source>
        <dbReference type="EMBL" id="CAE1163310.1"/>
    </source>
</evidence>
<keyword evidence="2" id="KW-1185">Reference proteome</keyword>
<evidence type="ECO:0000313" key="2">
    <source>
        <dbReference type="Proteomes" id="UP000597762"/>
    </source>
</evidence>
<organism evidence="1 2">
    <name type="scientific">Acanthosepion pharaonis</name>
    <name type="common">Pharaoh cuttlefish</name>
    <name type="synonym">Sepia pharaonis</name>
    <dbReference type="NCBI Taxonomy" id="158019"/>
    <lineage>
        <taxon>Eukaryota</taxon>
        <taxon>Metazoa</taxon>
        <taxon>Spiralia</taxon>
        <taxon>Lophotrochozoa</taxon>
        <taxon>Mollusca</taxon>
        <taxon>Cephalopoda</taxon>
        <taxon>Coleoidea</taxon>
        <taxon>Decapodiformes</taxon>
        <taxon>Sepiida</taxon>
        <taxon>Sepiina</taxon>
        <taxon>Sepiidae</taxon>
        <taxon>Acanthosepion</taxon>
    </lineage>
</organism>
<sequence>MLTDPQPLPTIRHKCQFSFVVYLSLLFRKLPPIPHCCHSSLNLELFKWFFKNSSLLCPSSCCDFFFFFYFPHSLSLSLSLPDIIVSVVSRKASSFIDNSSRADEDSDGRCVIDAGSGWLERIQGLDTMPTEWLGVLLHICTNPLPPRQINILSLCLCFEQNFMKEGRVTHLYLHSVEAGRKETLMS</sequence>
<dbReference type="Proteomes" id="UP000597762">
    <property type="component" value="Unassembled WGS sequence"/>
</dbReference>
<name>A0A812AY34_ACAPH</name>
<gene>
    <name evidence="1" type="ORF">SPHA_7640</name>
</gene>